<evidence type="ECO:0000259" key="4">
    <source>
        <dbReference type="Pfam" id="PF03486"/>
    </source>
</evidence>
<evidence type="ECO:0000313" key="6">
    <source>
        <dbReference type="EMBL" id="PSC05206.1"/>
    </source>
</evidence>
<comment type="caution">
    <text evidence="6">The sequence shown here is derived from an EMBL/GenBank/DDBJ whole genome shotgun (WGS) entry which is preliminary data.</text>
</comment>
<evidence type="ECO:0000256" key="3">
    <source>
        <dbReference type="ARBA" id="ARBA00022827"/>
    </source>
</evidence>
<reference evidence="7" key="1">
    <citation type="submission" date="2018-03" db="EMBL/GenBank/DDBJ databases">
        <authorList>
            <person name="Sun L."/>
            <person name="Liu H."/>
            <person name="Chen W."/>
            <person name="Huang K."/>
            <person name="Liu W."/>
            <person name="Gao X."/>
        </authorList>
    </citation>
    <scope>NUCLEOTIDE SEQUENCE [LARGE SCALE GENOMIC DNA]</scope>
    <source>
        <strain evidence="7">SH9</strain>
    </source>
</reference>
<keyword evidence="7" id="KW-1185">Reference proteome</keyword>
<dbReference type="Pfam" id="PF03486">
    <property type="entry name" value="HI0933_like"/>
    <property type="match status" value="1"/>
</dbReference>
<organism evidence="6 7">
    <name type="scientific">Alsobacter soli</name>
    <dbReference type="NCBI Taxonomy" id="2109933"/>
    <lineage>
        <taxon>Bacteria</taxon>
        <taxon>Pseudomonadati</taxon>
        <taxon>Pseudomonadota</taxon>
        <taxon>Alphaproteobacteria</taxon>
        <taxon>Hyphomicrobiales</taxon>
        <taxon>Alsobacteraceae</taxon>
        <taxon>Alsobacter</taxon>
    </lineage>
</organism>
<dbReference type="Gene3D" id="3.50.50.60">
    <property type="entry name" value="FAD/NAD(P)-binding domain"/>
    <property type="match status" value="1"/>
</dbReference>
<comment type="cofactor">
    <cofactor evidence="1">
        <name>FAD</name>
        <dbReference type="ChEBI" id="CHEBI:57692"/>
    </cofactor>
</comment>
<dbReference type="RefSeq" id="WP_106336735.1">
    <property type="nucleotide sequence ID" value="NZ_PVZS01000009.1"/>
</dbReference>
<dbReference type="Gene3D" id="1.10.8.260">
    <property type="entry name" value="HI0933 insert domain-like"/>
    <property type="match status" value="1"/>
</dbReference>
<name>A0A2T1HU70_9HYPH</name>
<dbReference type="InterPro" id="IPR023166">
    <property type="entry name" value="BaiN-like_dom_sf"/>
</dbReference>
<feature type="domain" description="RsdA/BaiN/AoA(So)-like Rossmann fold-like" evidence="4">
    <location>
        <begin position="15"/>
        <end position="408"/>
    </location>
</feature>
<keyword evidence="2" id="KW-0285">Flavoprotein</keyword>
<evidence type="ECO:0000259" key="5">
    <source>
        <dbReference type="Pfam" id="PF22780"/>
    </source>
</evidence>
<dbReference type="EMBL" id="PVZS01000009">
    <property type="protein sequence ID" value="PSC05206.1"/>
    <property type="molecule type" value="Genomic_DNA"/>
</dbReference>
<evidence type="ECO:0000256" key="2">
    <source>
        <dbReference type="ARBA" id="ARBA00022630"/>
    </source>
</evidence>
<dbReference type="NCBIfam" id="TIGR03862">
    <property type="entry name" value="flavo_PP4765"/>
    <property type="match status" value="1"/>
</dbReference>
<dbReference type="SUPFAM" id="SSF160996">
    <property type="entry name" value="HI0933 insert domain-like"/>
    <property type="match status" value="1"/>
</dbReference>
<dbReference type="PRINTS" id="PR00419">
    <property type="entry name" value="ADXRDTASE"/>
</dbReference>
<dbReference type="InterPro" id="IPR004792">
    <property type="entry name" value="BaiN-like"/>
</dbReference>
<dbReference type="SUPFAM" id="SSF51905">
    <property type="entry name" value="FAD/NAD(P)-binding domain"/>
    <property type="match status" value="1"/>
</dbReference>
<evidence type="ECO:0000256" key="1">
    <source>
        <dbReference type="ARBA" id="ARBA00001974"/>
    </source>
</evidence>
<dbReference type="InterPro" id="IPR055178">
    <property type="entry name" value="RsdA/BaiN/AoA(So)-like_dom"/>
</dbReference>
<dbReference type="InterPro" id="IPR036188">
    <property type="entry name" value="FAD/NAD-bd_sf"/>
</dbReference>
<dbReference type="Pfam" id="PF22780">
    <property type="entry name" value="HI0933_like_1st"/>
    <property type="match status" value="1"/>
</dbReference>
<proteinExistence type="predicted"/>
<dbReference type="PANTHER" id="PTHR42887">
    <property type="entry name" value="OS12G0638800 PROTEIN"/>
    <property type="match status" value="1"/>
</dbReference>
<dbReference type="Proteomes" id="UP000239772">
    <property type="component" value="Unassembled WGS sequence"/>
</dbReference>
<dbReference type="InterPro" id="IPR057661">
    <property type="entry name" value="RsdA/BaiN/AoA(So)_Rossmann"/>
</dbReference>
<evidence type="ECO:0000313" key="7">
    <source>
        <dbReference type="Proteomes" id="UP000239772"/>
    </source>
</evidence>
<dbReference type="NCBIfam" id="TIGR00275">
    <property type="entry name" value="aminoacetone oxidase family FAD-binding enzyme"/>
    <property type="match status" value="1"/>
</dbReference>
<dbReference type="OrthoDB" id="5288829at2"/>
<dbReference type="Gene3D" id="2.40.30.10">
    <property type="entry name" value="Translation factors"/>
    <property type="match status" value="1"/>
</dbReference>
<dbReference type="InterPro" id="IPR022460">
    <property type="entry name" value="Flavoprotein_PP4765"/>
</dbReference>
<dbReference type="PANTHER" id="PTHR42887:SF1">
    <property type="entry name" value="BLR3961 PROTEIN"/>
    <property type="match status" value="1"/>
</dbReference>
<protein>
    <submittedName>
        <fullName evidence="6">Aminoacetone oxidase family FAD-binding enzyme</fullName>
    </submittedName>
</protein>
<sequence>MTRDLSSTPSRSSRTVAIIGGGPAGLMAAETIASAAGGGVAVTVYDRMPSLGRKFLMAGRGGLNLTHSEPLEGFLARYGEAAPRLRPIVEVFPPEALRAWAEGLGQDMFVGSSGRVFPRVLKASPLLRAWLRRLEGRGVRVALRRRWLGWDGEGQLLFDGPEGREAVAADATVLALGGASWPRLGSDGGWAGILQGRGVAVAPLRPANSGFTVAWSDVFRDRFAGEPVKGAAFTFARRRIRGEAVVSRTGIEGGAVYALSAALRDSLDKGGPTTLWLDLKPDAKDTELAARIGASKPGQSLANVLRKAAGLSPVAAGLVREAHGVSLSREPLSLARAIKGVPLRLTGVAGLERAISTAGGIALDELDEALMIKRLPGIFAAGEMLDWEAPTGGYLLQACFATGVAAGQGALRRLGLGG</sequence>
<gene>
    <name evidence="6" type="ORF">SLNSH_10365</name>
</gene>
<feature type="domain" description="RsdA/BaiN/AoA(So)-like insert" evidence="5">
    <location>
        <begin position="205"/>
        <end position="356"/>
    </location>
</feature>
<keyword evidence="3" id="KW-0274">FAD</keyword>
<dbReference type="AlphaFoldDB" id="A0A2T1HU70"/>
<accession>A0A2T1HU70</accession>